<organism evidence="1 2">
    <name type="scientific">Chlorella vulgaris</name>
    <name type="common">Green alga</name>
    <dbReference type="NCBI Taxonomy" id="3077"/>
    <lineage>
        <taxon>Eukaryota</taxon>
        <taxon>Viridiplantae</taxon>
        <taxon>Chlorophyta</taxon>
        <taxon>core chlorophytes</taxon>
        <taxon>Trebouxiophyceae</taxon>
        <taxon>Chlorellales</taxon>
        <taxon>Chlorellaceae</taxon>
        <taxon>Chlorella clade</taxon>
        <taxon>Chlorella</taxon>
    </lineage>
</organism>
<keyword evidence="2" id="KW-1185">Reference proteome</keyword>
<evidence type="ECO:0000313" key="2">
    <source>
        <dbReference type="Proteomes" id="UP001055712"/>
    </source>
</evidence>
<dbReference type="EMBL" id="SIDB01000005">
    <property type="protein sequence ID" value="KAI3432544.1"/>
    <property type="molecule type" value="Genomic_DNA"/>
</dbReference>
<gene>
    <name evidence="1" type="ORF">D9Q98_004093</name>
</gene>
<dbReference type="AlphaFoldDB" id="A0A9D4TR93"/>
<proteinExistence type="predicted"/>
<evidence type="ECO:0000313" key="1">
    <source>
        <dbReference type="EMBL" id="KAI3432544.1"/>
    </source>
</evidence>
<name>A0A9D4TR93_CHLVU</name>
<reference evidence="1" key="2">
    <citation type="submission" date="2020-11" db="EMBL/GenBank/DDBJ databases">
        <authorList>
            <person name="Cecchin M."/>
            <person name="Marcolungo L."/>
            <person name="Rossato M."/>
            <person name="Girolomoni L."/>
            <person name="Cosentino E."/>
            <person name="Cuine S."/>
            <person name="Li-Beisson Y."/>
            <person name="Delledonne M."/>
            <person name="Ballottari M."/>
        </authorList>
    </citation>
    <scope>NUCLEOTIDE SEQUENCE</scope>
    <source>
        <strain evidence="1">211/11P</strain>
        <tissue evidence="1">Whole cell</tissue>
    </source>
</reference>
<dbReference type="Proteomes" id="UP001055712">
    <property type="component" value="Unassembled WGS sequence"/>
</dbReference>
<comment type="caution">
    <text evidence="1">The sequence shown here is derived from an EMBL/GenBank/DDBJ whole genome shotgun (WGS) entry which is preliminary data.</text>
</comment>
<accession>A0A9D4TR93</accession>
<sequence length="146" mass="16766">MGDEILCTEYMRFVFPGSAERDFRDAMLGVFPEVQFKDILGKAPTAYIAFEDTLDLYEAKFPGIGVRVKGRLRHLDLSREEEALYLPVTYDSWMVYVDNPKSLWTALEAAKVLNVSTVWCHPFDADVPIRPSAPEYARQGDRVWRV</sequence>
<protein>
    <submittedName>
        <fullName evidence="1">Uncharacterized protein</fullName>
    </submittedName>
</protein>
<reference evidence="1" key="1">
    <citation type="journal article" date="2019" name="Plant J.">
        <title>Chlorella vulgaris genome assembly and annotation reveals the molecular basis for metabolic acclimation to high light conditions.</title>
        <authorList>
            <person name="Cecchin M."/>
            <person name="Marcolungo L."/>
            <person name="Rossato M."/>
            <person name="Girolomoni L."/>
            <person name="Cosentino E."/>
            <person name="Cuine S."/>
            <person name="Li-Beisson Y."/>
            <person name="Delledonne M."/>
            <person name="Ballottari M."/>
        </authorList>
    </citation>
    <scope>NUCLEOTIDE SEQUENCE</scope>
    <source>
        <strain evidence="1">211/11P</strain>
    </source>
</reference>